<dbReference type="PANTHER" id="PTHR45632">
    <property type="entry name" value="LD33804P"/>
    <property type="match status" value="1"/>
</dbReference>
<dbReference type="SUPFAM" id="SSF117281">
    <property type="entry name" value="Kelch motif"/>
    <property type="match status" value="1"/>
</dbReference>
<dbReference type="AlphaFoldDB" id="A0A1X7V5C6"/>
<dbReference type="eggNOG" id="KOG4441">
    <property type="taxonomic scope" value="Eukaryota"/>
</dbReference>
<evidence type="ECO:0000256" key="1">
    <source>
        <dbReference type="ARBA" id="ARBA00022441"/>
    </source>
</evidence>
<dbReference type="KEGG" id="aqu:109581197"/>
<dbReference type="Pfam" id="PF00595">
    <property type="entry name" value="PDZ"/>
    <property type="match status" value="1"/>
</dbReference>
<dbReference type="Gene3D" id="2.30.42.10">
    <property type="match status" value="1"/>
</dbReference>
<proteinExistence type="predicted"/>
<protein>
    <recommendedName>
        <fullName evidence="4">PDZ domain-containing protein</fullName>
    </recommendedName>
</protein>
<dbReference type="OrthoDB" id="66881at2759"/>
<dbReference type="EnsemblMetazoa" id="Aqu2.1.35029_001">
    <property type="protein sequence ID" value="Aqu2.1.35029_001"/>
    <property type="gene ID" value="Aqu2.1.35029"/>
</dbReference>
<evidence type="ECO:0000259" key="4">
    <source>
        <dbReference type="PROSITE" id="PS50106"/>
    </source>
</evidence>
<dbReference type="Proteomes" id="UP000007879">
    <property type="component" value="Unassembled WGS sequence"/>
</dbReference>
<dbReference type="PANTHER" id="PTHR45632:SF3">
    <property type="entry name" value="KELCH-LIKE PROTEIN 32"/>
    <property type="match status" value="1"/>
</dbReference>
<dbReference type="InterPro" id="IPR001478">
    <property type="entry name" value="PDZ"/>
</dbReference>
<evidence type="ECO:0000256" key="3">
    <source>
        <dbReference type="SAM" id="Coils"/>
    </source>
</evidence>
<evidence type="ECO:0000313" key="5">
    <source>
        <dbReference type="EnsemblMetazoa" id="Aqu2.1.35029_001"/>
    </source>
</evidence>
<keyword evidence="6" id="KW-1185">Reference proteome</keyword>
<organism evidence="5">
    <name type="scientific">Amphimedon queenslandica</name>
    <name type="common">Sponge</name>
    <dbReference type="NCBI Taxonomy" id="400682"/>
    <lineage>
        <taxon>Eukaryota</taxon>
        <taxon>Metazoa</taxon>
        <taxon>Porifera</taxon>
        <taxon>Demospongiae</taxon>
        <taxon>Heteroscleromorpha</taxon>
        <taxon>Haplosclerida</taxon>
        <taxon>Niphatidae</taxon>
        <taxon>Amphimedon</taxon>
    </lineage>
</organism>
<gene>
    <name evidence="5" type="primary">109581197</name>
</gene>
<dbReference type="SMART" id="SM00612">
    <property type="entry name" value="Kelch"/>
    <property type="match status" value="2"/>
</dbReference>
<reference evidence="5" key="2">
    <citation type="submission" date="2017-05" db="UniProtKB">
        <authorList>
            <consortium name="EnsemblMetazoa"/>
        </authorList>
    </citation>
    <scope>IDENTIFICATION</scope>
</reference>
<name>A0A1X7V5C6_AMPQE</name>
<dbReference type="SMART" id="SM00228">
    <property type="entry name" value="PDZ"/>
    <property type="match status" value="1"/>
</dbReference>
<keyword evidence="2" id="KW-0677">Repeat</keyword>
<dbReference type="InterPro" id="IPR006652">
    <property type="entry name" value="Kelch_1"/>
</dbReference>
<keyword evidence="3" id="KW-0175">Coiled coil</keyword>
<dbReference type="Gene3D" id="2.120.10.80">
    <property type="entry name" value="Kelch-type beta propeller"/>
    <property type="match status" value="2"/>
</dbReference>
<sequence>MLRMSPTSSFHLSLYMMASDSENERTFRDRYQQINEALLYPVKMSQLLYNVSCISENTLDETEAPNKTSEERRAVLFRALKYAVEFDGRKLNLLADVFSQFEETSLLATQLRDSDVADSAEKEVPNPPDWSRKTYEERASYILRSHYGKLSAQLEDPKTIANVLYGGRVITKATVSNVEQQSLAEDSRAVLLKAVRNAVSRNYRHLKSFIDALEKAEYDELVAELMNDYQQIDRSSYASSRRESNSTVLKEIISANGKFTGIRAIFDKLFKTICENVKLHRFPYEDLKKFVKKYSDGYLPQISDCVTSNDVLELVYDKCTFMDINYLEAVVREFKVKRAVVLVQCFNTNIEELCKYVPVRDVLEEKFFLSRSNQPLKTDLAIKMIIDQNPNHVTLQFIKDAISSSFGSLAKSVQLVNIKEIDDMLLVTCFFPNCLSASLLVPESAMELMQRRGLVELTIDGSVYWKKEKDHIIIQRTIPNDQHQLEEVVKELEESQKESRRLSMEVKILRGGLTHDNDNGIEMQETVIGEDDDNTVEMKDAATQANIWNIGRKRIIVELLKESLDQTLGFKIEEGQGAMYDDKEHAVFITKITPGGLAEKDGGLKAGDCIVSVNGVNMTTKAETLAALTSTASLYTIIAIRESMLENTNTEQSQCSSPSLERKNNLVIRRPIKYRPSAPSFAMNLKRCSSLPVAISNAQAVLYRNKVIVGGQDVPTGADYILEYDIRADNWQVFIKSPVHLFALTVFQNQLLVVGGFDFNQQKYSARVYSLYINERNHFLRDDIIPPMLTARAQASVASQDQNIAVAGGRDAKSNLRSIEVFHAPTAQWHTAHSLLGGRSSMRSILHKGSWYLLGGNMDPSVRSKNVRLKLKMLASSALQKYGSISYMKTIQKPGNGEGAHSAVATINDMIVVIGAGGTRKIYSLCREEDPISWIELGELPIVLMESCAVTLEDRVLLIGGKDEYGGNTNSVYLMSLQTKLA</sequence>
<keyword evidence="1" id="KW-0880">Kelch repeat</keyword>
<dbReference type="InterPro" id="IPR036034">
    <property type="entry name" value="PDZ_sf"/>
</dbReference>
<feature type="domain" description="PDZ" evidence="4">
    <location>
        <begin position="556"/>
        <end position="643"/>
    </location>
</feature>
<evidence type="ECO:0000313" key="6">
    <source>
        <dbReference type="Proteomes" id="UP000007879"/>
    </source>
</evidence>
<dbReference type="SUPFAM" id="SSF50156">
    <property type="entry name" value="PDZ domain-like"/>
    <property type="match status" value="1"/>
</dbReference>
<evidence type="ECO:0000256" key="2">
    <source>
        <dbReference type="ARBA" id="ARBA00022737"/>
    </source>
</evidence>
<reference evidence="6" key="1">
    <citation type="journal article" date="2010" name="Nature">
        <title>The Amphimedon queenslandica genome and the evolution of animal complexity.</title>
        <authorList>
            <person name="Srivastava M."/>
            <person name="Simakov O."/>
            <person name="Chapman J."/>
            <person name="Fahey B."/>
            <person name="Gauthier M.E."/>
            <person name="Mitros T."/>
            <person name="Richards G.S."/>
            <person name="Conaco C."/>
            <person name="Dacre M."/>
            <person name="Hellsten U."/>
            <person name="Larroux C."/>
            <person name="Putnam N.H."/>
            <person name="Stanke M."/>
            <person name="Adamska M."/>
            <person name="Darling A."/>
            <person name="Degnan S.M."/>
            <person name="Oakley T.H."/>
            <person name="Plachetzki D.C."/>
            <person name="Zhai Y."/>
            <person name="Adamski M."/>
            <person name="Calcino A."/>
            <person name="Cummins S.F."/>
            <person name="Goodstein D.M."/>
            <person name="Harris C."/>
            <person name="Jackson D.J."/>
            <person name="Leys S.P."/>
            <person name="Shu S."/>
            <person name="Woodcroft B.J."/>
            <person name="Vervoort M."/>
            <person name="Kosik K.S."/>
            <person name="Manning G."/>
            <person name="Degnan B.M."/>
            <person name="Rokhsar D.S."/>
        </authorList>
    </citation>
    <scope>NUCLEOTIDE SEQUENCE [LARGE SCALE GENOMIC DNA]</scope>
</reference>
<dbReference type="InterPro" id="IPR011029">
    <property type="entry name" value="DEATH-like_dom_sf"/>
</dbReference>
<dbReference type="InterPro" id="IPR015915">
    <property type="entry name" value="Kelch-typ_b-propeller"/>
</dbReference>
<accession>A0A1X7V5C6</accession>
<dbReference type="PROSITE" id="PS50106">
    <property type="entry name" value="PDZ"/>
    <property type="match status" value="1"/>
</dbReference>
<dbReference type="Gene3D" id="1.10.533.10">
    <property type="entry name" value="Death Domain, Fas"/>
    <property type="match status" value="1"/>
</dbReference>
<dbReference type="STRING" id="400682.A0A1X7V5C6"/>
<dbReference type="InParanoid" id="A0A1X7V5C6"/>
<feature type="coiled-coil region" evidence="3">
    <location>
        <begin position="478"/>
        <end position="505"/>
    </location>
</feature>
<dbReference type="EnsemblMetazoa" id="XM_019995073.1">
    <property type="protein sequence ID" value="XP_019850632.1"/>
    <property type="gene ID" value="LOC109581197"/>
</dbReference>